<name>A0A2P2P9S0_RHIMU</name>
<dbReference type="EMBL" id="GGEC01071024">
    <property type="protein sequence ID" value="MBX51508.1"/>
    <property type="molecule type" value="Transcribed_RNA"/>
</dbReference>
<evidence type="ECO:0000313" key="1">
    <source>
        <dbReference type="EMBL" id="MBX51508.1"/>
    </source>
</evidence>
<sequence length="64" mass="7016">MSFTKYVVKENPENLKSMVNSTFPSLNCFCPSSHPVVFSSPSSSTKRSYATISFSIYGSRAVAL</sequence>
<accession>A0A2P2P9S0</accession>
<dbReference type="AlphaFoldDB" id="A0A2P2P9S0"/>
<reference evidence="1" key="1">
    <citation type="submission" date="2018-02" db="EMBL/GenBank/DDBJ databases">
        <title>Rhizophora mucronata_Transcriptome.</title>
        <authorList>
            <person name="Meera S.P."/>
            <person name="Sreeshan A."/>
            <person name="Augustine A."/>
        </authorList>
    </citation>
    <scope>NUCLEOTIDE SEQUENCE</scope>
    <source>
        <tissue evidence="1">Leaf</tissue>
    </source>
</reference>
<proteinExistence type="predicted"/>
<protein>
    <submittedName>
        <fullName evidence="1">Uncharacterized protein</fullName>
    </submittedName>
</protein>
<organism evidence="1">
    <name type="scientific">Rhizophora mucronata</name>
    <name type="common">Asiatic mangrove</name>
    <dbReference type="NCBI Taxonomy" id="61149"/>
    <lineage>
        <taxon>Eukaryota</taxon>
        <taxon>Viridiplantae</taxon>
        <taxon>Streptophyta</taxon>
        <taxon>Embryophyta</taxon>
        <taxon>Tracheophyta</taxon>
        <taxon>Spermatophyta</taxon>
        <taxon>Magnoliopsida</taxon>
        <taxon>eudicotyledons</taxon>
        <taxon>Gunneridae</taxon>
        <taxon>Pentapetalae</taxon>
        <taxon>rosids</taxon>
        <taxon>fabids</taxon>
        <taxon>Malpighiales</taxon>
        <taxon>Rhizophoraceae</taxon>
        <taxon>Rhizophora</taxon>
    </lineage>
</organism>